<name>A0ACC0TZ35_9AGAM</name>
<proteinExistence type="predicted"/>
<reference evidence="1" key="1">
    <citation type="submission" date="2021-03" db="EMBL/GenBank/DDBJ databases">
        <title>Evolutionary priming and transition to the ectomycorrhizal habit in an iconic lineage of mushroom-forming fungi: is preadaptation a requirement?</title>
        <authorList>
            <consortium name="DOE Joint Genome Institute"/>
            <person name="Looney B.P."/>
            <person name="Miyauchi S."/>
            <person name="Morin E."/>
            <person name="Drula E."/>
            <person name="Courty P.E."/>
            <person name="Chicoki N."/>
            <person name="Fauchery L."/>
            <person name="Kohler A."/>
            <person name="Kuo A."/>
            <person name="LaButti K."/>
            <person name="Pangilinan J."/>
            <person name="Lipzen A."/>
            <person name="Riley R."/>
            <person name="Andreopoulos W."/>
            <person name="He G."/>
            <person name="Johnson J."/>
            <person name="Barry K.W."/>
            <person name="Grigoriev I.V."/>
            <person name="Nagy L."/>
            <person name="Hibbett D."/>
            <person name="Henrissat B."/>
            <person name="Matheny P.B."/>
            <person name="Labbe J."/>
            <person name="Martin A.F."/>
        </authorList>
    </citation>
    <scope>NUCLEOTIDE SEQUENCE</scope>
    <source>
        <strain evidence="1">BPL698</strain>
    </source>
</reference>
<gene>
    <name evidence="1" type="ORF">F5148DRAFT_475160</name>
</gene>
<sequence>MQTKRSSYTYPVSAPLPGCPRIFTQTLAVPNTCEDERSFTCASTSSGTYVPTIPRVFIPRTPPPSPAAAVELIGPVSPVIRSGKRQFRVEGLIATGAYGRVALANAVGPARPEQFAIKVFCKDRLIAEPWLLEMYDLERRIMVENTRQNCQWLVQLKGMFGDLWNRYLVMDYYPNTLAGVIFDSACAPLPKKIVRLWVEELTLAMYELYNRQIVHCDLKPGNILVSSKGHLAVADFGISHMPDPCIHGDKPFDECTFFAYGGTYAYQAPELLISHDRANFTCAVDMWSFGVIIYEMYTGKRLFSADVDDVRNEVWVWDVPAIVRKEIDDELTQDLVIEVCGSF</sequence>
<evidence type="ECO:0000313" key="2">
    <source>
        <dbReference type="Proteomes" id="UP001207468"/>
    </source>
</evidence>
<accession>A0ACC0TZ35</accession>
<comment type="caution">
    <text evidence="1">The sequence shown here is derived from an EMBL/GenBank/DDBJ whole genome shotgun (WGS) entry which is preliminary data.</text>
</comment>
<dbReference type="Proteomes" id="UP001207468">
    <property type="component" value="Unassembled WGS sequence"/>
</dbReference>
<evidence type="ECO:0000313" key="1">
    <source>
        <dbReference type="EMBL" id="KAI9453427.1"/>
    </source>
</evidence>
<dbReference type="EMBL" id="JAGFNK010000304">
    <property type="protein sequence ID" value="KAI9453427.1"/>
    <property type="molecule type" value="Genomic_DNA"/>
</dbReference>
<organism evidence="1 2">
    <name type="scientific">Russula earlei</name>
    <dbReference type="NCBI Taxonomy" id="71964"/>
    <lineage>
        <taxon>Eukaryota</taxon>
        <taxon>Fungi</taxon>
        <taxon>Dikarya</taxon>
        <taxon>Basidiomycota</taxon>
        <taxon>Agaricomycotina</taxon>
        <taxon>Agaricomycetes</taxon>
        <taxon>Russulales</taxon>
        <taxon>Russulaceae</taxon>
        <taxon>Russula</taxon>
    </lineage>
</organism>
<protein>
    <submittedName>
        <fullName evidence="1">Kinase-like domain-containing protein</fullName>
    </submittedName>
</protein>
<keyword evidence="2" id="KW-1185">Reference proteome</keyword>